<evidence type="ECO:0000256" key="6">
    <source>
        <dbReference type="ARBA" id="ARBA00023136"/>
    </source>
</evidence>
<feature type="domain" description="Glycosyltransferase 2-like" evidence="12">
    <location>
        <begin position="33"/>
        <end position="149"/>
    </location>
</feature>
<keyword evidence="6 11" id="KW-0472">Membrane</keyword>
<proteinExistence type="inferred from homology"/>
<evidence type="ECO:0000259" key="12">
    <source>
        <dbReference type="Pfam" id="PF00535"/>
    </source>
</evidence>
<dbReference type="Proteomes" id="UP000199225">
    <property type="component" value="Unassembled WGS sequence"/>
</dbReference>
<dbReference type="InterPro" id="IPR029044">
    <property type="entry name" value="Nucleotide-diphossugar_trans"/>
</dbReference>
<dbReference type="Gene3D" id="3.90.550.10">
    <property type="entry name" value="Spore Coat Polysaccharide Biosynthesis Protein SpsA, Chain A"/>
    <property type="match status" value="1"/>
</dbReference>
<comment type="function">
    <text evidence="7">Catalyzes the glycosylation of 4,4'-diaponeurosporenoate, i.e. the esterification of glucose at the C1'' position with the carboxyl group of 4,4'-diaponeurosporenic acid, to form glycosyl-4,4'-diaponeurosporenoate. This is a step in the biosynthesis of staphyloxanthin, an orange pigment present in most staphylococci strains.</text>
</comment>
<evidence type="ECO:0000313" key="13">
    <source>
        <dbReference type="EMBL" id="SDJ11515.1"/>
    </source>
</evidence>
<feature type="transmembrane region" description="Helical" evidence="11">
    <location>
        <begin position="313"/>
        <end position="336"/>
    </location>
</feature>
<keyword evidence="5" id="KW-0125">Carotenoid biosynthesis</keyword>
<evidence type="ECO:0000256" key="4">
    <source>
        <dbReference type="ARBA" id="ARBA00022679"/>
    </source>
</evidence>
<dbReference type="AlphaFoldDB" id="A0A1G8R4K2"/>
<dbReference type="GO" id="GO:0005886">
    <property type="term" value="C:plasma membrane"/>
    <property type="evidence" value="ECO:0007669"/>
    <property type="project" value="UniProtKB-SubCell"/>
</dbReference>
<dbReference type="InterPro" id="IPR001173">
    <property type="entry name" value="Glyco_trans_2-like"/>
</dbReference>
<accession>A0A1G8R4K2</accession>
<dbReference type="SUPFAM" id="SSF53448">
    <property type="entry name" value="Nucleotide-diphospho-sugar transferases"/>
    <property type="match status" value="1"/>
</dbReference>
<keyword evidence="2" id="KW-1003">Cell membrane</keyword>
<evidence type="ECO:0000256" key="10">
    <source>
        <dbReference type="ARBA" id="ARBA00040345"/>
    </source>
</evidence>
<evidence type="ECO:0000256" key="7">
    <source>
        <dbReference type="ARBA" id="ARBA00037281"/>
    </source>
</evidence>
<dbReference type="GO" id="GO:0016757">
    <property type="term" value="F:glycosyltransferase activity"/>
    <property type="evidence" value="ECO:0007669"/>
    <property type="project" value="UniProtKB-KW"/>
</dbReference>
<evidence type="ECO:0000313" key="14">
    <source>
        <dbReference type="Proteomes" id="UP000199225"/>
    </source>
</evidence>
<evidence type="ECO:0000256" key="3">
    <source>
        <dbReference type="ARBA" id="ARBA00022676"/>
    </source>
</evidence>
<keyword evidence="11" id="KW-0812">Transmembrane</keyword>
<dbReference type="PANTHER" id="PTHR43646">
    <property type="entry name" value="GLYCOSYLTRANSFERASE"/>
    <property type="match status" value="1"/>
</dbReference>
<dbReference type="Pfam" id="PF00535">
    <property type="entry name" value="Glycos_transf_2"/>
    <property type="match status" value="1"/>
</dbReference>
<keyword evidence="4 13" id="KW-0808">Transferase</keyword>
<protein>
    <recommendedName>
        <fullName evidence="10">4,4'-diaponeurosporenoate glycosyltransferase</fullName>
    </recommendedName>
</protein>
<dbReference type="CDD" id="cd00761">
    <property type="entry name" value="Glyco_tranf_GTA_type"/>
    <property type="match status" value="1"/>
</dbReference>
<evidence type="ECO:0000256" key="8">
    <source>
        <dbReference type="ARBA" id="ARBA00037904"/>
    </source>
</evidence>
<dbReference type="EMBL" id="FNEV01000002">
    <property type="protein sequence ID" value="SDJ11515.1"/>
    <property type="molecule type" value="Genomic_DNA"/>
</dbReference>
<comment type="pathway">
    <text evidence="8">Carotenoid biosynthesis; staphyloxanthin biosynthesis; staphyloxanthin from farnesyl diphosphate: step 4/5.</text>
</comment>
<dbReference type="RefSeq" id="WP_093192314.1">
    <property type="nucleotide sequence ID" value="NZ_FNEV01000002.1"/>
</dbReference>
<evidence type="ECO:0000256" key="1">
    <source>
        <dbReference type="ARBA" id="ARBA00004236"/>
    </source>
</evidence>
<evidence type="ECO:0000256" key="5">
    <source>
        <dbReference type="ARBA" id="ARBA00022746"/>
    </source>
</evidence>
<dbReference type="PANTHER" id="PTHR43646:SF2">
    <property type="entry name" value="GLYCOSYLTRANSFERASE 2-LIKE DOMAIN-CONTAINING PROTEIN"/>
    <property type="match status" value="1"/>
</dbReference>
<dbReference type="GO" id="GO:0016117">
    <property type="term" value="P:carotenoid biosynthetic process"/>
    <property type="evidence" value="ECO:0007669"/>
    <property type="project" value="UniProtKB-KW"/>
</dbReference>
<evidence type="ECO:0000256" key="9">
    <source>
        <dbReference type="ARBA" id="ARBA00038120"/>
    </source>
</evidence>
<reference evidence="14" key="1">
    <citation type="submission" date="2016-10" db="EMBL/GenBank/DDBJ databases">
        <authorList>
            <person name="Varghese N."/>
            <person name="Submissions S."/>
        </authorList>
    </citation>
    <scope>NUCLEOTIDE SEQUENCE [LARGE SCALE GENOMIC DNA]</scope>
    <source>
        <strain evidence="14">DSM 4771</strain>
    </source>
</reference>
<keyword evidence="11" id="KW-1133">Transmembrane helix</keyword>
<organism evidence="13 14">
    <name type="scientific">Salimicrobium halophilum</name>
    <dbReference type="NCBI Taxonomy" id="86666"/>
    <lineage>
        <taxon>Bacteria</taxon>
        <taxon>Bacillati</taxon>
        <taxon>Bacillota</taxon>
        <taxon>Bacilli</taxon>
        <taxon>Bacillales</taxon>
        <taxon>Bacillaceae</taxon>
        <taxon>Salimicrobium</taxon>
    </lineage>
</organism>
<evidence type="ECO:0000256" key="2">
    <source>
        <dbReference type="ARBA" id="ARBA00022475"/>
    </source>
</evidence>
<evidence type="ECO:0000256" key="11">
    <source>
        <dbReference type="SAM" id="Phobius"/>
    </source>
</evidence>
<sequence>MFWMVAAMVTTAGLFRHRVSFPKTGTKTKGSFSTIIPARNEEDNLKRLLPTLAESGEVIVVDDNSEDETAEVAERSGARVIRAPELPEGWMGKSWACHNGAKEASGETLIFLDADTWMEEEGTERIVRYVEDHDSLITVHPYHVMKSFPEKLSAVFHSVVYASTGITALGTKKGSSLGGFGPCLALPASLYRNLGGHEAIRGEVTEHLAFSRKAAEQGIPVKAFSGRGVLSMRMYPASFRAVTAGWAKSFASGAASASPWMTIWNVAWISSVFSFLARIPDIGWPSVIGYTFLSGWLARFWKDIGNFHIGDALLFPVHFLFFISLFTYSLASTFLLKQTTWKGRVIT</sequence>
<keyword evidence="3" id="KW-0328">Glycosyltransferase</keyword>
<gene>
    <name evidence="13" type="ORF">SAMN04490247_0798</name>
</gene>
<name>A0A1G8R4K2_9BACI</name>
<comment type="similarity">
    <text evidence="9">Belongs to the glycosyltransferase 2 family. CrtQ subfamily.</text>
</comment>
<dbReference type="OrthoDB" id="9806525at2"/>
<keyword evidence="14" id="KW-1185">Reference proteome</keyword>
<dbReference type="STRING" id="86666.SAMN04490247_0798"/>
<comment type="subcellular location">
    <subcellularLocation>
        <location evidence="1">Cell membrane</location>
    </subcellularLocation>
</comment>